<dbReference type="Pfam" id="PF06441">
    <property type="entry name" value="EHN"/>
    <property type="match status" value="1"/>
</dbReference>
<evidence type="ECO:0000256" key="1">
    <source>
        <dbReference type="ARBA" id="ARBA00010088"/>
    </source>
</evidence>
<feature type="transmembrane region" description="Helical" evidence="5">
    <location>
        <begin position="898"/>
        <end position="923"/>
    </location>
</feature>
<accession>A0AAD7TXU0</accession>
<dbReference type="InterPro" id="IPR032800">
    <property type="entry name" value="TRP_N"/>
</dbReference>
<dbReference type="InterPro" id="IPR000639">
    <property type="entry name" value="Epox_hydrolase-like"/>
</dbReference>
<comment type="similarity">
    <text evidence="1">Belongs to the peptidase S33 family.</text>
</comment>
<name>A0AAD7TXU0_9APHY</name>
<dbReference type="GO" id="GO:0097176">
    <property type="term" value="P:epoxide metabolic process"/>
    <property type="evidence" value="ECO:0007669"/>
    <property type="project" value="TreeGrafter"/>
</dbReference>
<dbReference type="Pfam" id="PF06011">
    <property type="entry name" value="TRP"/>
    <property type="match status" value="1"/>
</dbReference>
<dbReference type="InterPro" id="IPR010308">
    <property type="entry name" value="TRP_C"/>
</dbReference>
<feature type="transmembrane region" description="Helical" evidence="5">
    <location>
        <begin position="817"/>
        <end position="846"/>
    </location>
</feature>
<keyword evidence="8" id="KW-1185">Reference proteome</keyword>
<feature type="region of interest" description="Disordered" evidence="4">
    <location>
        <begin position="420"/>
        <end position="450"/>
    </location>
</feature>
<evidence type="ECO:0000256" key="2">
    <source>
        <dbReference type="ARBA" id="ARBA00022797"/>
    </source>
</evidence>
<keyword evidence="5" id="KW-0812">Transmembrane</keyword>
<reference evidence="7" key="1">
    <citation type="submission" date="2022-11" db="EMBL/GenBank/DDBJ databases">
        <title>Genome Sequence of Cubamyces cubensis.</title>
        <authorList>
            <person name="Buettner E."/>
        </authorList>
    </citation>
    <scope>NUCLEOTIDE SEQUENCE</scope>
    <source>
        <strain evidence="7">MPL-01</strain>
    </source>
</reference>
<organism evidence="7 8">
    <name type="scientific">Trametes cubensis</name>
    <dbReference type="NCBI Taxonomy" id="1111947"/>
    <lineage>
        <taxon>Eukaryota</taxon>
        <taxon>Fungi</taxon>
        <taxon>Dikarya</taxon>
        <taxon>Basidiomycota</taxon>
        <taxon>Agaricomycotina</taxon>
        <taxon>Agaricomycetes</taxon>
        <taxon>Polyporales</taxon>
        <taxon>Polyporaceae</taxon>
        <taxon>Trametes</taxon>
    </lineage>
</organism>
<evidence type="ECO:0000256" key="3">
    <source>
        <dbReference type="ARBA" id="ARBA00022801"/>
    </source>
</evidence>
<feature type="compositionally biased region" description="Polar residues" evidence="4">
    <location>
        <begin position="1088"/>
        <end position="1097"/>
    </location>
</feature>
<dbReference type="PANTHER" id="PTHR21661:SF35">
    <property type="entry name" value="EPOXIDE HYDROLASE"/>
    <property type="match status" value="1"/>
</dbReference>
<dbReference type="Gene3D" id="3.40.50.1820">
    <property type="entry name" value="alpha/beta hydrolase"/>
    <property type="match status" value="1"/>
</dbReference>
<dbReference type="EMBL" id="JAPEVG010000060">
    <property type="protein sequence ID" value="KAJ8488617.1"/>
    <property type="molecule type" value="Genomic_DNA"/>
</dbReference>
<dbReference type="PANTHER" id="PTHR21661">
    <property type="entry name" value="EPOXIDE HYDROLASE 1-RELATED"/>
    <property type="match status" value="1"/>
</dbReference>
<feature type="compositionally biased region" description="Pro residues" evidence="4">
    <location>
        <begin position="420"/>
        <end position="429"/>
    </location>
</feature>
<evidence type="ECO:0000259" key="6">
    <source>
        <dbReference type="SMART" id="SM01320"/>
    </source>
</evidence>
<dbReference type="AlphaFoldDB" id="A0AAD7TXU0"/>
<feature type="transmembrane region" description="Helical" evidence="5">
    <location>
        <begin position="953"/>
        <end position="973"/>
    </location>
</feature>
<dbReference type="SUPFAM" id="SSF53474">
    <property type="entry name" value="alpha/beta-Hydrolases"/>
    <property type="match status" value="1"/>
</dbReference>
<dbReference type="InterPro" id="IPR029058">
    <property type="entry name" value="AB_hydrolase_fold"/>
</dbReference>
<evidence type="ECO:0000313" key="7">
    <source>
        <dbReference type="EMBL" id="KAJ8488617.1"/>
    </source>
</evidence>
<feature type="region of interest" description="Disordered" evidence="4">
    <location>
        <begin position="1083"/>
        <end position="1112"/>
    </location>
</feature>
<feature type="transmembrane region" description="Helical" evidence="5">
    <location>
        <begin position="867"/>
        <end position="892"/>
    </location>
</feature>
<keyword evidence="5" id="KW-1133">Transmembrane helix</keyword>
<dbReference type="PRINTS" id="PR00412">
    <property type="entry name" value="EPOXHYDRLASE"/>
</dbReference>
<gene>
    <name evidence="7" type="ORF">ONZ51_g3416</name>
</gene>
<evidence type="ECO:0000313" key="8">
    <source>
        <dbReference type="Proteomes" id="UP001215151"/>
    </source>
</evidence>
<feature type="transmembrane region" description="Helical" evidence="5">
    <location>
        <begin position="1040"/>
        <end position="1062"/>
    </location>
</feature>
<keyword evidence="5" id="KW-0472">Membrane</keyword>
<dbReference type="GO" id="GO:0004301">
    <property type="term" value="F:epoxide hydrolase activity"/>
    <property type="evidence" value="ECO:0007669"/>
    <property type="project" value="TreeGrafter"/>
</dbReference>
<comment type="caution">
    <text evidence="7">The sequence shown here is derived from an EMBL/GenBank/DDBJ whole genome shotgun (WGS) entry which is preliminary data.</text>
</comment>
<dbReference type="Pfam" id="PF14558">
    <property type="entry name" value="TRP_N"/>
    <property type="match status" value="1"/>
</dbReference>
<feature type="domain" description="ML-like" evidence="6">
    <location>
        <begin position="482"/>
        <end position="624"/>
    </location>
</feature>
<dbReference type="InterPro" id="IPR010497">
    <property type="entry name" value="Epoxide_hydro_N"/>
</dbReference>
<dbReference type="Proteomes" id="UP001215151">
    <property type="component" value="Unassembled WGS sequence"/>
</dbReference>
<protein>
    <recommendedName>
        <fullName evidence="6">ML-like domain-containing protein</fullName>
    </recommendedName>
</protein>
<sequence length="1229" mass="135626">MSADAERPFRVSIPDEDIELLHKKLELARFPDELEEAGWMYGAPLADVKRLVARWKDGFDWHRSEAEINVLPQFTRDIEVEGFGTLNIHYVHQRSDVENAVPLLFIHGWPGHFLEVRKLLPLLTKGSPDHASFHVVTFSLPGFGFSEAPRKKGFAGKQYAEVANTLMNSLGYKEYVVQGGRLGPLRKYSVAGYLATHYAHENVKGWLTNYPVALPPKLLTTPWLYLTHLFTPHTKHVKDGMARTEKFLQKGRGYAAEQSTKPQTLGYGLADSPVGLLAWMYEKLVGWADDYPWEDDEVLEWVSIYWFSRGGPAASLRIYYEMTNCFERAAVAGVRWTSIPLGCAYFPKEHGMAPRSWLCTLGRLVFESTHERGGHFAAHEQAEALAEDVRRMFGRGGPAFGVVAGRSGYARCVRHPLIPFFPHPRPPTQPRSRENNDNNSRPAKRPSQPGRPLPFMFFSVARLRLSLATLLLASNLVAARDKSLFTSSVTYCAPPESLLIQKFDIAYYAKNQSIVFDVSAASVVPNINVNANLFLNVYGMRPLNITLDICHLFDGALCPLPIYNFTGSDSISLPKTVDIASRLPDIAYSIPDLEAYAQLTLSDVKTGQVKACVQSTLSNGWSTRQYAVEWTTASIAILALVAALWQSIFGHPASLAPVRLIDIMAMFQTIALSGLLALNFPSLYRAYSLNFAWALGLIPTKPTSSIQTSINRMRHLTGGNLPNDASGDGAISFVNRKLSPYNSAGFVVPQSLLESVAALPRVNLADLVSLNTSSVAVPSPQVLVGSDVATVTEDSSNVLQAGIPIYSNSVGIATANAFITVFFLVLIIIAILLGMLALGYTVTLLLSRTEYADRHPAVKEFRERYPAFAKAWALRVALVMALPILVFTFYQWTLKDSWLSVLLSVFLLIALTAVILLSVFFAVRSTLPTARWTHSKPFPYLTPLTAPYRESRVYYVIPLLLVMVVKAFVTAFAHSHGMVQAIFFVVLESLLLLTLIVMKPYPARRTDILMGYLCITRLVCSGLMIAFAESLAVQPIPRVAIGAITAVIFSVACVVLFLNLLVNLGVWRLIKYVVCCGRRSRRPGDTELASTSGNSSIAEKGEGHSYGADQGKKDIATVTTTPSQYFHARPDNPSPPILTATISDDRVATLAPVHPPHFHSIFAHLGPATQSKHIFFASVAPASTPLILMFLFRAYRASLPAPASSHPLHYSHSTSAASRIVPYHSYRAR</sequence>
<dbReference type="SMART" id="SM01320">
    <property type="entry name" value="TRP_N"/>
    <property type="match status" value="1"/>
</dbReference>
<evidence type="ECO:0000256" key="4">
    <source>
        <dbReference type="SAM" id="MobiDB-lite"/>
    </source>
</evidence>
<keyword evidence="2" id="KW-0058">Aromatic hydrocarbons catabolism</keyword>
<feature type="transmembrane region" description="Helical" evidence="5">
    <location>
        <begin position="979"/>
        <end position="997"/>
    </location>
</feature>
<keyword evidence="3" id="KW-0378">Hydrolase</keyword>
<feature type="transmembrane region" description="Helical" evidence="5">
    <location>
        <begin position="1009"/>
        <end position="1028"/>
    </location>
</feature>
<evidence type="ECO:0000256" key="5">
    <source>
        <dbReference type="SAM" id="Phobius"/>
    </source>
</evidence>
<proteinExistence type="inferred from homology"/>